<sequence>MKNASRNKDKLLEIRKITVCRKVFSYHNYHPIITICGKWLKKSRFRAGDKLALKVYEKENYRRNRDAERRILQGKPLGY</sequence>
<dbReference type="AlphaFoldDB" id="A0A7Z7PUQ9"/>
<proteinExistence type="predicted"/>
<dbReference type="EMBL" id="UFYD01000001">
    <property type="protein sequence ID" value="STC94815.1"/>
    <property type="molecule type" value="Genomic_DNA"/>
</dbReference>
<evidence type="ECO:0008006" key="3">
    <source>
        <dbReference type="Google" id="ProtNLM"/>
    </source>
</evidence>
<organism evidence="1 2">
    <name type="scientific">Elizabethkingia anophelis</name>
    <dbReference type="NCBI Taxonomy" id="1117645"/>
    <lineage>
        <taxon>Bacteria</taxon>
        <taxon>Pseudomonadati</taxon>
        <taxon>Bacteroidota</taxon>
        <taxon>Flavobacteriia</taxon>
        <taxon>Flavobacteriales</taxon>
        <taxon>Weeksellaceae</taxon>
        <taxon>Elizabethkingia</taxon>
    </lineage>
</organism>
<gene>
    <name evidence="1" type="ORF">NCTC10588_00140</name>
</gene>
<evidence type="ECO:0000313" key="2">
    <source>
        <dbReference type="Proteomes" id="UP000254876"/>
    </source>
</evidence>
<comment type="caution">
    <text evidence="1">The sequence shown here is derived from an EMBL/GenBank/DDBJ whole genome shotgun (WGS) entry which is preliminary data.</text>
</comment>
<protein>
    <recommendedName>
        <fullName evidence="3">Toxin SymE-like domain-containing protein</fullName>
    </recommendedName>
</protein>
<accession>A0A7Z7PUQ9</accession>
<dbReference type="RefSeq" id="WP_115172265.1">
    <property type="nucleotide sequence ID" value="NZ_JACLEQ010000010.1"/>
</dbReference>
<evidence type="ECO:0000313" key="1">
    <source>
        <dbReference type="EMBL" id="STC94815.1"/>
    </source>
</evidence>
<dbReference type="Proteomes" id="UP000254876">
    <property type="component" value="Unassembled WGS sequence"/>
</dbReference>
<name>A0A7Z7PUQ9_9FLAO</name>
<reference evidence="1 2" key="1">
    <citation type="submission" date="2018-06" db="EMBL/GenBank/DDBJ databases">
        <authorList>
            <consortium name="Pathogen Informatics"/>
            <person name="Doyle S."/>
        </authorList>
    </citation>
    <scope>NUCLEOTIDE SEQUENCE [LARGE SCALE GENOMIC DNA]</scope>
    <source>
        <strain evidence="1 2">NCTC10588</strain>
    </source>
</reference>